<accession>A0A8T3BMT3</accession>
<dbReference type="EMBL" id="JAGYWB010000008">
    <property type="protein sequence ID" value="KAI0514325.1"/>
    <property type="molecule type" value="Genomic_DNA"/>
</dbReference>
<dbReference type="AlphaFoldDB" id="A0A8T3BMT3"/>
<gene>
    <name evidence="1" type="ORF">KFK09_010360</name>
</gene>
<organism evidence="1 2">
    <name type="scientific">Dendrobium nobile</name>
    <name type="common">Orchid</name>
    <dbReference type="NCBI Taxonomy" id="94219"/>
    <lineage>
        <taxon>Eukaryota</taxon>
        <taxon>Viridiplantae</taxon>
        <taxon>Streptophyta</taxon>
        <taxon>Embryophyta</taxon>
        <taxon>Tracheophyta</taxon>
        <taxon>Spermatophyta</taxon>
        <taxon>Magnoliopsida</taxon>
        <taxon>Liliopsida</taxon>
        <taxon>Asparagales</taxon>
        <taxon>Orchidaceae</taxon>
        <taxon>Epidendroideae</taxon>
        <taxon>Malaxideae</taxon>
        <taxon>Dendrobiinae</taxon>
        <taxon>Dendrobium</taxon>
    </lineage>
</organism>
<name>A0A8T3BMT3_DENNO</name>
<comment type="caution">
    <text evidence="1">The sequence shown here is derived from an EMBL/GenBank/DDBJ whole genome shotgun (WGS) entry which is preliminary data.</text>
</comment>
<reference evidence="1" key="1">
    <citation type="journal article" date="2022" name="Front. Genet.">
        <title>Chromosome-Scale Assembly of the Dendrobium nobile Genome Provides Insights Into the Molecular Mechanism of the Biosynthesis of the Medicinal Active Ingredient of Dendrobium.</title>
        <authorList>
            <person name="Xu Q."/>
            <person name="Niu S.-C."/>
            <person name="Li K.-L."/>
            <person name="Zheng P.-J."/>
            <person name="Zhang X.-J."/>
            <person name="Jia Y."/>
            <person name="Liu Y."/>
            <person name="Niu Y.-X."/>
            <person name="Yu L.-H."/>
            <person name="Chen D.-F."/>
            <person name="Zhang G.-Q."/>
        </authorList>
    </citation>
    <scope>NUCLEOTIDE SEQUENCE</scope>
    <source>
        <tissue evidence="1">Leaf</tissue>
    </source>
</reference>
<proteinExistence type="predicted"/>
<keyword evidence="2" id="KW-1185">Reference proteome</keyword>
<evidence type="ECO:0000313" key="1">
    <source>
        <dbReference type="EMBL" id="KAI0514325.1"/>
    </source>
</evidence>
<dbReference type="Proteomes" id="UP000829196">
    <property type="component" value="Unassembled WGS sequence"/>
</dbReference>
<evidence type="ECO:0000313" key="2">
    <source>
        <dbReference type="Proteomes" id="UP000829196"/>
    </source>
</evidence>
<protein>
    <submittedName>
        <fullName evidence="1">Uncharacterized protein</fullName>
    </submittedName>
</protein>
<sequence>MSNKRAGVIIVQRLDGRNAKSTLIVGMISRITRYTWIILGEASATRRDGGDDTDEGESETTVRAVYRRQDIVISSTGTRAQRAQVNSGRDTTQDIKLDFSIENMSPLPCDAIGCPFQPKSSTLA</sequence>